<dbReference type="PROSITE" id="PS50932">
    <property type="entry name" value="HTH_LACI_2"/>
    <property type="match status" value="1"/>
</dbReference>
<dbReference type="GO" id="GO:0003700">
    <property type="term" value="F:DNA-binding transcription factor activity"/>
    <property type="evidence" value="ECO:0007669"/>
    <property type="project" value="TreeGrafter"/>
</dbReference>
<evidence type="ECO:0000256" key="2">
    <source>
        <dbReference type="ARBA" id="ARBA00023125"/>
    </source>
</evidence>
<keyword evidence="1" id="KW-0805">Transcription regulation</keyword>
<dbReference type="InterPro" id="IPR010982">
    <property type="entry name" value="Lambda_DNA-bd_dom_sf"/>
</dbReference>
<dbReference type="PRINTS" id="PR00036">
    <property type="entry name" value="HTHLACI"/>
</dbReference>
<dbReference type="Proteomes" id="UP001164748">
    <property type="component" value="Plasmid unnamed"/>
</dbReference>
<dbReference type="PROSITE" id="PS00356">
    <property type="entry name" value="HTH_LACI_1"/>
    <property type="match status" value="1"/>
</dbReference>
<dbReference type="InterPro" id="IPR046335">
    <property type="entry name" value="LacI/GalR-like_sensor"/>
</dbReference>
<dbReference type="SMART" id="SM00354">
    <property type="entry name" value="HTH_LACI"/>
    <property type="match status" value="1"/>
</dbReference>
<dbReference type="CDD" id="cd01392">
    <property type="entry name" value="HTH_LacI"/>
    <property type="match status" value="1"/>
</dbReference>
<dbReference type="Pfam" id="PF00356">
    <property type="entry name" value="LacI"/>
    <property type="match status" value="1"/>
</dbReference>
<geneLocation type="plasmid" evidence="5 6">
    <name>unnamed</name>
</geneLocation>
<feature type="domain" description="HTH lacI-type" evidence="4">
    <location>
        <begin position="2"/>
        <end position="56"/>
    </location>
</feature>
<keyword evidence="5" id="KW-0614">Plasmid</keyword>
<dbReference type="EMBL" id="CP114589">
    <property type="protein sequence ID" value="WBA10335.1"/>
    <property type="molecule type" value="Genomic_DNA"/>
</dbReference>
<name>A0AA47LSW4_9GAMM</name>
<accession>A0AA47LSW4</accession>
<evidence type="ECO:0000256" key="1">
    <source>
        <dbReference type="ARBA" id="ARBA00023015"/>
    </source>
</evidence>
<dbReference type="InterPro" id="IPR000843">
    <property type="entry name" value="HTH_LacI"/>
</dbReference>
<gene>
    <name evidence="5" type="ORF">N8M53_13335</name>
</gene>
<dbReference type="Pfam" id="PF13377">
    <property type="entry name" value="Peripla_BP_3"/>
    <property type="match status" value="1"/>
</dbReference>
<dbReference type="SUPFAM" id="SSF53822">
    <property type="entry name" value="Periplasmic binding protein-like I"/>
    <property type="match status" value="1"/>
</dbReference>
<dbReference type="InterPro" id="IPR028082">
    <property type="entry name" value="Peripla_BP_I"/>
</dbReference>
<evidence type="ECO:0000256" key="3">
    <source>
        <dbReference type="ARBA" id="ARBA00023163"/>
    </source>
</evidence>
<keyword evidence="2 5" id="KW-0238">DNA-binding</keyword>
<dbReference type="GO" id="GO:0000976">
    <property type="term" value="F:transcription cis-regulatory region binding"/>
    <property type="evidence" value="ECO:0007669"/>
    <property type="project" value="TreeGrafter"/>
</dbReference>
<dbReference type="RefSeq" id="WP_269580355.1">
    <property type="nucleotide sequence ID" value="NZ_CP114589.1"/>
</dbReference>
<protein>
    <submittedName>
        <fullName evidence="5">LacI family DNA-binding transcriptional regulator</fullName>
    </submittedName>
</protein>
<proteinExistence type="predicted"/>
<evidence type="ECO:0000313" key="6">
    <source>
        <dbReference type="Proteomes" id="UP001164748"/>
    </source>
</evidence>
<dbReference type="AlphaFoldDB" id="A0AA47LSW4"/>
<dbReference type="SUPFAM" id="SSF47413">
    <property type="entry name" value="lambda repressor-like DNA-binding domains"/>
    <property type="match status" value="1"/>
</dbReference>
<dbReference type="Gene3D" id="1.10.260.40">
    <property type="entry name" value="lambda repressor-like DNA-binding domains"/>
    <property type="match status" value="1"/>
</dbReference>
<dbReference type="CDD" id="cd01542">
    <property type="entry name" value="PBP1_TreR-like"/>
    <property type="match status" value="1"/>
</dbReference>
<dbReference type="PANTHER" id="PTHR30146:SF146">
    <property type="entry name" value="HTH-TYPE TRANSCRIPTIONAL REGULATOR TRER"/>
    <property type="match status" value="1"/>
</dbReference>
<reference evidence="5" key="1">
    <citation type="submission" date="2022-09" db="EMBL/GenBank/DDBJ databases">
        <authorList>
            <person name="Li Z.-J."/>
        </authorList>
    </citation>
    <scope>NUCLEOTIDE SEQUENCE</scope>
    <source>
        <strain evidence="5">TGB11</strain>
        <plasmid evidence="5">unnamed</plasmid>
    </source>
</reference>
<evidence type="ECO:0000259" key="4">
    <source>
        <dbReference type="PROSITE" id="PS50932"/>
    </source>
</evidence>
<organism evidence="5 6">
    <name type="scientific">Salinivibrio kushneri</name>
    <dbReference type="NCBI Taxonomy" id="1908198"/>
    <lineage>
        <taxon>Bacteria</taxon>
        <taxon>Pseudomonadati</taxon>
        <taxon>Pseudomonadota</taxon>
        <taxon>Gammaproteobacteria</taxon>
        <taxon>Vibrionales</taxon>
        <taxon>Vibrionaceae</taxon>
        <taxon>Salinivibrio</taxon>
    </lineage>
</organism>
<sequence>MASLNDVARLAGVSKSTVSRVINQEYGVKPATIEKVNRAIEQCGYVVNQIAKDLKSNKTNLIGVIVPRVSSNAMSASVDGLSHVFDQKGKQVLLANTRQNDNRICHYLDLFNQKRVEGILLFASTLNPDLVRAIKRSSAPVVVIGQDGSPYNIPSVIHDDYRVGFCAGEQLIKAGCRQVGFLGVQAEDIAVDQQRYQGLESALTTLSQTAPLFHYQGQFSIQSGHVAMTAMLAQYPDLDGVFCATDRIAIGAIQALQAQGITPGRTVKLIGVGDDELAQVVSPGLSTFNYAFDAAGESGAKMLLELLETGQSHVSKLVMGFNYISRATCP</sequence>
<dbReference type="PANTHER" id="PTHR30146">
    <property type="entry name" value="LACI-RELATED TRANSCRIPTIONAL REPRESSOR"/>
    <property type="match status" value="1"/>
</dbReference>
<keyword evidence="3" id="KW-0804">Transcription</keyword>
<dbReference type="Gene3D" id="3.40.50.2300">
    <property type="match status" value="2"/>
</dbReference>
<evidence type="ECO:0000313" key="5">
    <source>
        <dbReference type="EMBL" id="WBA10335.1"/>
    </source>
</evidence>